<evidence type="ECO:0000313" key="3">
    <source>
        <dbReference type="Proteomes" id="UP000078340"/>
    </source>
</evidence>
<feature type="compositionally biased region" description="Basic and acidic residues" evidence="1">
    <location>
        <begin position="8"/>
        <end position="20"/>
    </location>
</feature>
<accession>A0A179HVP2</accession>
<evidence type="ECO:0000256" key="1">
    <source>
        <dbReference type="SAM" id="MobiDB-lite"/>
    </source>
</evidence>
<proteinExistence type="predicted"/>
<sequence length="96" mass="10310">MLCSTPPEKGDRGARLDGDHAPPQSSPLRAGATRRRDFSRGTKGNQPSRRNREIGSGQRLHSRICDMKESQRTATVDDGGGGGHASPLCQRGARDT</sequence>
<evidence type="ECO:0000313" key="2">
    <source>
        <dbReference type="EMBL" id="OAQ94094.1"/>
    </source>
</evidence>
<gene>
    <name evidence="2" type="ORF">VFPFJ_00202</name>
</gene>
<comment type="caution">
    <text evidence="2">The sequence shown here is derived from an EMBL/GenBank/DDBJ whole genome shotgun (WGS) entry which is preliminary data.</text>
</comment>
<organism evidence="2 3">
    <name type="scientific">Purpureocillium lilacinum</name>
    <name type="common">Paecilomyces lilacinus</name>
    <dbReference type="NCBI Taxonomy" id="33203"/>
    <lineage>
        <taxon>Eukaryota</taxon>
        <taxon>Fungi</taxon>
        <taxon>Dikarya</taxon>
        <taxon>Ascomycota</taxon>
        <taxon>Pezizomycotina</taxon>
        <taxon>Sordariomycetes</taxon>
        <taxon>Hypocreomycetidae</taxon>
        <taxon>Hypocreales</taxon>
        <taxon>Ophiocordycipitaceae</taxon>
        <taxon>Purpureocillium</taxon>
    </lineage>
</organism>
<name>A0A179HVP2_PURLI</name>
<dbReference type="EMBL" id="LSBI01000001">
    <property type="protein sequence ID" value="OAQ94094.1"/>
    <property type="molecule type" value="Genomic_DNA"/>
</dbReference>
<feature type="region of interest" description="Disordered" evidence="1">
    <location>
        <begin position="1"/>
        <end position="96"/>
    </location>
</feature>
<protein>
    <submittedName>
        <fullName evidence="2">Uncharacterized protein</fullName>
    </submittedName>
</protein>
<dbReference type="AlphaFoldDB" id="A0A179HVP2"/>
<reference evidence="2 3" key="1">
    <citation type="submission" date="2016-02" db="EMBL/GenBank/DDBJ databases">
        <title>Biosynthesis of antibiotic leucinostatins and their inhibition on Phytophthora in bio-control Purpureocillium lilacinum.</title>
        <authorList>
            <person name="Wang G."/>
            <person name="Liu Z."/>
            <person name="Lin R."/>
            <person name="Li E."/>
            <person name="Mao Z."/>
            <person name="Ling J."/>
            <person name="Yin W."/>
            <person name="Xie B."/>
        </authorList>
    </citation>
    <scope>NUCLEOTIDE SEQUENCE [LARGE SCALE GENOMIC DNA]</scope>
    <source>
        <strain evidence="2">PLFJ-1</strain>
    </source>
</reference>
<dbReference type="Proteomes" id="UP000078340">
    <property type="component" value="Unassembled WGS sequence"/>
</dbReference>